<evidence type="ECO:0000313" key="2">
    <source>
        <dbReference type="Proteomes" id="UP000000560"/>
    </source>
</evidence>
<dbReference type="HOGENOM" id="CLU_1660734_0_0_1"/>
<dbReference type="AlphaFoldDB" id="Q5B9D8"/>
<dbReference type="VEuPathDB" id="FungiDB:AN2842"/>
<dbReference type="STRING" id="227321.Q5B9D8"/>
<reference evidence="2" key="1">
    <citation type="journal article" date="2005" name="Nature">
        <title>Sequencing of Aspergillus nidulans and comparative analysis with A. fumigatus and A. oryzae.</title>
        <authorList>
            <person name="Galagan J.E."/>
            <person name="Calvo S.E."/>
            <person name="Cuomo C."/>
            <person name="Ma L.J."/>
            <person name="Wortman J.R."/>
            <person name="Batzoglou S."/>
            <person name="Lee S.I."/>
            <person name="Basturkmen M."/>
            <person name="Spevak C.C."/>
            <person name="Clutterbuck J."/>
            <person name="Kapitonov V."/>
            <person name="Jurka J."/>
            <person name="Scazzocchio C."/>
            <person name="Farman M."/>
            <person name="Butler J."/>
            <person name="Purcell S."/>
            <person name="Harris S."/>
            <person name="Braus G.H."/>
            <person name="Draht O."/>
            <person name="Busch S."/>
            <person name="D'Enfert C."/>
            <person name="Bouchier C."/>
            <person name="Goldman G.H."/>
            <person name="Bell-Pedersen D."/>
            <person name="Griffiths-Jones S."/>
            <person name="Doonan J.H."/>
            <person name="Yu J."/>
            <person name="Vienken K."/>
            <person name="Pain A."/>
            <person name="Freitag M."/>
            <person name="Selker E.U."/>
            <person name="Archer D.B."/>
            <person name="Penalva M.A."/>
            <person name="Oakley B.R."/>
            <person name="Momany M."/>
            <person name="Tanaka T."/>
            <person name="Kumagai T."/>
            <person name="Asai K."/>
            <person name="Machida M."/>
            <person name="Nierman W.C."/>
            <person name="Denning D.W."/>
            <person name="Caddick M."/>
            <person name="Hynes M."/>
            <person name="Paoletti M."/>
            <person name="Fischer R."/>
            <person name="Miller B."/>
            <person name="Dyer P."/>
            <person name="Sachs M.S."/>
            <person name="Osmani S.A."/>
            <person name="Birren B.W."/>
        </authorList>
    </citation>
    <scope>NUCLEOTIDE SEQUENCE [LARGE SCALE GENOMIC DNA]</scope>
    <source>
        <strain evidence="2">FGSC A4 / ATCC 38163 / CBS 112.46 / NRRL 194 / M139</strain>
    </source>
</reference>
<dbReference type="RefSeq" id="XP_660446.1">
    <property type="nucleotide sequence ID" value="XM_655354.1"/>
</dbReference>
<proteinExistence type="predicted"/>
<dbReference type="EMBL" id="BN001306">
    <property type="protein sequence ID" value="CBF83892.1"/>
    <property type="molecule type" value="Genomic_DNA"/>
</dbReference>
<protein>
    <submittedName>
        <fullName evidence="1">Uncharacterized protein</fullName>
    </submittedName>
</protein>
<reference evidence="2" key="2">
    <citation type="journal article" date="2009" name="Fungal Genet. Biol.">
        <title>The 2008 update of the Aspergillus nidulans genome annotation: a community effort.</title>
        <authorList>
            <person name="Wortman J.R."/>
            <person name="Gilsenan J.M."/>
            <person name="Joardar V."/>
            <person name="Deegan J."/>
            <person name="Clutterbuck J."/>
            <person name="Andersen M.R."/>
            <person name="Archer D."/>
            <person name="Bencina M."/>
            <person name="Braus G."/>
            <person name="Coutinho P."/>
            <person name="von Dohren H."/>
            <person name="Doonan J."/>
            <person name="Driessen A.J."/>
            <person name="Durek P."/>
            <person name="Espeso E."/>
            <person name="Fekete E."/>
            <person name="Flipphi M."/>
            <person name="Estrada C.G."/>
            <person name="Geysens S."/>
            <person name="Goldman G."/>
            <person name="de Groot P.W."/>
            <person name="Hansen K."/>
            <person name="Harris S.D."/>
            <person name="Heinekamp T."/>
            <person name="Helmstaedt K."/>
            <person name="Henrissat B."/>
            <person name="Hofmann G."/>
            <person name="Homan T."/>
            <person name="Horio T."/>
            <person name="Horiuchi H."/>
            <person name="James S."/>
            <person name="Jones M."/>
            <person name="Karaffa L."/>
            <person name="Karanyi Z."/>
            <person name="Kato M."/>
            <person name="Keller N."/>
            <person name="Kelly D.E."/>
            <person name="Kiel J.A."/>
            <person name="Kim J.M."/>
            <person name="van der Klei I.J."/>
            <person name="Klis F.M."/>
            <person name="Kovalchuk A."/>
            <person name="Krasevec N."/>
            <person name="Kubicek C.P."/>
            <person name="Liu B."/>
            <person name="Maccabe A."/>
            <person name="Meyer V."/>
            <person name="Mirabito P."/>
            <person name="Miskei M."/>
            <person name="Mos M."/>
            <person name="Mullins J."/>
            <person name="Nelson D.R."/>
            <person name="Nielsen J."/>
            <person name="Oakley B.R."/>
            <person name="Osmani S.A."/>
            <person name="Pakula T."/>
            <person name="Paszewski A."/>
            <person name="Paulsen I."/>
            <person name="Pilsyk S."/>
            <person name="Pocsi I."/>
            <person name="Punt P.J."/>
            <person name="Ram A.F."/>
            <person name="Ren Q."/>
            <person name="Robellet X."/>
            <person name="Robson G."/>
            <person name="Seiboth B."/>
            <person name="van Solingen P."/>
            <person name="Specht T."/>
            <person name="Sun J."/>
            <person name="Taheri-Talesh N."/>
            <person name="Takeshita N."/>
            <person name="Ussery D."/>
            <person name="vanKuyk P.A."/>
            <person name="Visser H."/>
            <person name="van de Vondervoort P.J."/>
            <person name="de Vries R.P."/>
            <person name="Walton J."/>
            <person name="Xiang X."/>
            <person name="Xiong Y."/>
            <person name="Zeng A.P."/>
            <person name="Brandt B.W."/>
            <person name="Cornell M.J."/>
            <person name="van den Hondel C.A."/>
            <person name="Visser J."/>
            <person name="Oliver S.G."/>
            <person name="Turner G."/>
        </authorList>
    </citation>
    <scope>GENOME REANNOTATION</scope>
    <source>
        <strain evidence="2">FGSC A4 / ATCC 38163 / CBS 112.46 / NRRL 194 / M139</strain>
    </source>
</reference>
<evidence type="ECO:0000313" key="1">
    <source>
        <dbReference type="EMBL" id="CBF83892.1"/>
    </source>
</evidence>
<dbReference type="GeneID" id="2874083"/>
<accession>C8VJE3</accession>
<gene>
    <name evidence="1" type="ORF">ANIA_02842</name>
</gene>
<dbReference type="OrthoDB" id="3766406at2759"/>
<keyword evidence="2" id="KW-1185">Reference proteome</keyword>
<dbReference type="InParanoid" id="Q5B9D8"/>
<accession>Q5B9D8</accession>
<dbReference type="Proteomes" id="UP000000560">
    <property type="component" value="Chromosome VI"/>
</dbReference>
<dbReference type="KEGG" id="ani:ANIA_02842"/>
<name>Q5B9D8_EMENI</name>
<sequence length="159" mass="18195">MCHCGADRDPKTAVVVTKWAELGAGLDMDDPKWKRLTTEEHVHGRSTITTEPGTVLRLFRDASHDQGWESDPTERNESLLVMEKYRRHLHERGGIFYSSVPGHWRRALAKVGRLLLDEVYPEPYPEPLRDGQPEYDVAGLILSDSDRLIMECFLGYALF</sequence>
<organism evidence="1 2">
    <name type="scientific">Emericella nidulans (strain FGSC A4 / ATCC 38163 / CBS 112.46 / NRRL 194 / M139)</name>
    <name type="common">Aspergillus nidulans</name>
    <dbReference type="NCBI Taxonomy" id="227321"/>
    <lineage>
        <taxon>Eukaryota</taxon>
        <taxon>Fungi</taxon>
        <taxon>Dikarya</taxon>
        <taxon>Ascomycota</taxon>
        <taxon>Pezizomycotina</taxon>
        <taxon>Eurotiomycetes</taxon>
        <taxon>Eurotiomycetidae</taxon>
        <taxon>Eurotiales</taxon>
        <taxon>Aspergillaceae</taxon>
        <taxon>Aspergillus</taxon>
        <taxon>Aspergillus subgen. Nidulantes</taxon>
    </lineage>
</organism>